<dbReference type="OrthoDB" id="10388248at2759"/>
<protein>
    <submittedName>
        <fullName evidence="1">Uncharacterized protein</fullName>
    </submittedName>
</protein>
<sequence>MPSEASLVFSEVNTTRRWFGVIISLTRGQSSPFLGMLETGNQYLSSPEALKTFVRPMGDET</sequence>
<evidence type="ECO:0000313" key="1">
    <source>
        <dbReference type="EMBL" id="URE28726.1"/>
    </source>
</evidence>
<proteinExistence type="predicted"/>
<gene>
    <name evidence="1" type="ORF">MUK42_37189</name>
</gene>
<organism evidence="1 2">
    <name type="scientific">Musa troglodytarum</name>
    <name type="common">fe'i banana</name>
    <dbReference type="NCBI Taxonomy" id="320322"/>
    <lineage>
        <taxon>Eukaryota</taxon>
        <taxon>Viridiplantae</taxon>
        <taxon>Streptophyta</taxon>
        <taxon>Embryophyta</taxon>
        <taxon>Tracheophyta</taxon>
        <taxon>Spermatophyta</taxon>
        <taxon>Magnoliopsida</taxon>
        <taxon>Liliopsida</taxon>
        <taxon>Zingiberales</taxon>
        <taxon>Musaceae</taxon>
        <taxon>Musa</taxon>
    </lineage>
</organism>
<dbReference type="Proteomes" id="UP001055439">
    <property type="component" value="Chromosome 8"/>
</dbReference>
<keyword evidence="2" id="KW-1185">Reference proteome</keyword>
<evidence type="ECO:0000313" key="2">
    <source>
        <dbReference type="Proteomes" id="UP001055439"/>
    </source>
</evidence>
<accession>A0A9E7H8I9</accession>
<dbReference type="EMBL" id="CP097510">
    <property type="protein sequence ID" value="URE28726.1"/>
    <property type="molecule type" value="Genomic_DNA"/>
</dbReference>
<dbReference type="AlphaFoldDB" id="A0A9E7H8I9"/>
<name>A0A9E7H8I9_9LILI</name>
<reference evidence="1" key="1">
    <citation type="submission" date="2022-05" db="EMBL/GenBank/DDBJ databases">
        <title>The Musa troglodytarum L. genome provides insights into the mechanism of non-climacteric behaviour and enrichment of carotenoids.</title>
        <authorList>
            <person name="Wang J."/>
        </authorList>
    </citation>
    <scope>NUCLEOTIDE SEQUENCE</scope>
    <source>
        <tissue evidence="1">Leaf</tissue>
    </source>
</reference>